<dbReference type="InterPro" id="IPR003163">
    <property type="entry name" value="Tscrpt_reg_HTH_APSES-type"/>
</dbReference>
<dbReference type="InterPro" id="IPR029790">
    <property type="entry name" value="EFG1/Phd1/StuA"/>
</dbReference>
<dbReference type="GO" id="GO:0045944">
    <property type="term" value="P:positive regulation of transcription by RNA polymerase II"/>
    <property type="evidence" value="ECO:0007669"/>
    <property type="project" value="TreeGrafter"/>
</dbReference>
<keyword evidence="4" id="KW-0804">Transcription</keyword>
<dbReference type="GO" id="GO:0043565">
    <property type="term" value="F:sequence-specific DNA binding"/>
    <property type="evidence" value="ECO:0007669"/>
    <property type="project" value="TreeGrafter"/>
</dbReference>
<evidence type="ECO:0000313" key="8">
    <source>
        <dbReference type="Proteomes" id="UP000568158"/>
    </source>
</evidence>
<dbReference type="Pfam" id="PF04383">
    <property type="entry name" value="KilA-N"/>
    <property type="match status" value="1"/>
</dbReference>
<dbReference type="InterPro" id="IPR036887">
    <property type="entry name" value="HTH_APSES_sf"/>
</dbReference>
<feature type="region of interest" description="Disordered" evidence="5">
    <location>
        <begin position="1"/>
        <end position="49"/>
    </location>
</feature>
<dbReference type="FunFam" id="3.10.260.10:FF:000003">
    <property type="entry name" value="Ascospore maturation 1 protein"/>
    <property type="match status" value="1"/>
</dbReference>
<feature type="region of interest" description="Disordered" evidence="5">
    <location>
        <begin position="361"/>
        <end position="391"/>
    </location>
</feature>
<gene>
    <name evidence="7" type="ORF">HII12_000860</name>
</gene>
<dbReference type="Gene3D" id="3.10.260.10">
    <property type="entry name" value="Transcription regulator HTH, APSES-type DNA-binding domain"/>
    <property type="match status" value="1"/>
</dbReference>
<organism evidence="7 8">
    <name type="scientific">Dekkera bruxellensis</name>
    <name type="common">Brettanomyces custersii</name>
    <dbReference type="NCBI Taxonomy" id="5007"/>
    <lineage>
        <taxon>Eukaryota</taxon>
        <taxon>Fungi</taxon>
        <taxon>Dikarya</taxon>
        <taxon>Ascomycota</taxon>
        <taxon>Saccharomycotina</taxon>
        <taxon>Pichiomycetes</taxon>
        <taxon>Pichiales</taxon>
        <taxon>Pichiaceae</taxon>
        <taxon>Brettanomyces</taxon>
    </lineage>
</organism>
<dbReference type="AlphaFoldDB" id="A0A8H6EZ23"/>
<feature type="compositionally biased region" description="Polar residues" evidence="5">
    <location>
        <begin position="16"/>
        <end position="27"/>
    </location>
</feature>
<feature type="compositionally biased region" description="Low complexity" evidence="5">
    <location>
        <begin position="451"/>
        <end position="482"/>
    </location>
</feature>
<evidence type="ECO:0000259" key="6">
    <source>
        <dbReference type="PROSITE" id="PS51299"/>
    </source>
</evidence>
<evidence type="ECO:0000256" key="3">
    <source>
        <dbReference type="ARBA" id="ARBA00023125"/>
    </source>
</evidence>
<keyword evidence="2" id="KW-0805">Transcription regulation</keyword>
<evidence type="ECO:0000256" key="4">
    <source>
        <dbReference type="ARBA" id="ARBA00023163"/>
    </source>
</evidence>
<dbReference type="EMBL" id="JABCYN010000009">
    <property type="protein sequence ID" value="KAF6015698.1"/>
    <property type="molecule type" value="Genomic_DNA"/>
</dbReference>
<reference evidence="7 8" key="1">
    <citation type="journal article" date="2020" name="Appl. Microbiol. Biotechnol.">
        <title>Targeted gene deletion in Brettanomyces bruxellensis with an expression-free CRISPR-Cas9 system.</title>
        <authorList>
            <person name="Varela C."/>
            <person name="Bartel C."/>
            <person name="Onetto C."/>
            <person name="Borneman A."/>
        </authorList>
    </citation>
    <scope>NUCLEOTIDE SEQUENCE [LARGE SCALE GENOMIC DNA]</scope>
    <source>
        <strain evidence="7 8">AWRI1613</strain>
    </source>
</reference>
<accession>A0A8H6EZ23</accession>
<dbReference type="GO" id="GO:0005634">
    <property type="term" value="C:nucleus"/>
    <property type="evidence" value="ECO:0007669"/>
    <property type="project" value="TreeGrafter"/>
</dbReference>
<feature type="region of interest" description="Disordered" evidence="5">
    <location>
        <begin position="446"/>
        <end position="502"/>
    </location>
</feature>
<feature type="compositionally biased region" description="Polar residues" evidence="5">
    <location>
        <begin position="39"/>
        <end position="49"/>
    </location>
</feature>
<evidence type="ECO:0000256" key="1">
    <source>
        <dbReference type="ARBA" id="ARBA00007247"/>
    </source>
</evidence>
<sequence>MSYSAHTRTPEAGSTAYENQQVQQAENLQEKRHPASETGRASITTSTGAQLQQQYQYGYPMSYESYVNQSGDSHSQPLASAQGIMPAGQQGAYQKAQLAYPYYRSSAQVGAVQPGGSAVSTPGYSPVYYSAQGYPTTGGVPAPSAQSATPEYQDSVLPSGASAGGYYQATSAYTNGGYYYGQPAPGPASAAGTAAGPGTALGAGALDPGARRAPRRSVLKPKITTTMWEDEKTLCYQVEANGVIVVRRADNDMINGTKLLNVTKMTRGRRDGILKAEKIRDVVKIGSLHLKGIWIPFERAAAMAKREGIYDLLYPLFVKDIASLIQQGTPVDAPDMMGSASSTLSYGAAAYKPLPVLPGAQDVRTPAGVQAPPPQQQSAGAQRAQQAQPQQQQTYYYYPNDLDQAYYSGPTIQRQAVQAPAQSEQHQFSQQPYFPYYSQMQYMAKPQGMEQAQPRTQPQLQPQAQAQQQQQQQQLYAQPPGQQKDRMQQEGPLVAKSDSAQK</sequence>
<evidence type="ECO:0000256" key="5">
    <source>
        <dbReference type="SAM" id="MobiDB-lite"/>
    </source>
</evidence>
<evidence type="ECO:0000256" key="2">
    <source>
        <dbReference type="ARBA" id="ARBA00023015"/>
    </source>
</evidence>
<feature type="domain" description="HTH APSES-type" evidence="6">
    <location>
        <begin position="222"/>
        <end position="328"/>
    </location>
</feature>
<feature type="compositionally biased region" description="Low complexity" evidence="5">
    <location>
        <begin position="366"/>
        <end position="391"/>
    </location>
</feature>
<evidence type="ECO:0000313" key="7">
    <source>
        <dbReference type="EMBL" id="KAF6015698.1"/>
    </source>
</evidence>
<name>A0A8H6EZ23_DEKBR</name>
<dbReference type="PANTHER" id="PTHR47792:SF1">
    <property type="entry name" value="PROTEIN SOK2-RELATED"/>
    <property type="match status" value="1"/>
</dbReference>
<dbReference type="PROSITE" id="PS51299">
    <property type="entry name" value="HTH_APSES"/>
    <property type="match status" value="1"/>
</dbReference>
<dbReference type="InterPro" id="IPR018004">
    <property type="entry name" value="KilA/APSES_HTH"/>
</dbReference>
<dbReference type="Proteomes" id="UP000568158">
    <property type="component" value="Unassembled WGS sequence"/>
</dbReference>
<proteinExistence type="inferred from homology"/>
<keyword evidence="3" id="KW-0238">DNA-binding</keyword>
<dbReference type="GO" id="GO:0003700">
    <property type="term" value="F:DNA-binding transcription factor activity"/>
    <property type="evidence" value="ECO:0007669"/>
    <property type="project" value="TreeGrafter"/>
</dbReference>
<dbReference type="PANTHER" id="PTHR47792">
    <property type="entry name" value="PROTEIN SOK2-RELATED"/>
    <property type="match status" value="1"/>
</dbReference>
<protein>
    <recommendedName>
        <fullName evidence="6">HTH APSES-type domain-containing protein</fullName>
    </recommendedName>
</protein>
<dbReference type="SUPFAM" id="SSF54616">
    <property type="entry name" value="DNA-binding domain of Mlu1-box binding protein MBP1"/>
    <property type="match status" value="1"/>
</dbReference>
<comment type="caution">
    <text evidence="7">The sequence shown here is derived from an EMBL/GenBank/DDBJ whole genome shotgun (WGS) entry which is preliminary data.</text>
</comment>
<comment type="similarity">
    <text evidence="1">Belongs to the EFG1/PHD1/stuA family.</text>
</comment>
<dbReference type="SMART" id="SM01252">
    <property type="entry name" value="KilA-N"/>
    <property type="match status" value="1"/>
</dbReference>